<keyword evidence="1" id="KW-0732">Signal</keyword>
<accession>A0A2N3G625</accession>
<proteinExistence type="predicted"/>
<feature type="chain" id="PRO_5014658666" evidence="1">
    <location>
        <begin position="25"/>
        <end position="141"/>
    </location>
</feature>
<protein>
    <submittedName>
        <fullName evidence="2">Uncharacterized protein</fullName>
    </submittedName>
</protein>
<comment type="caution">
    <text evidence="2">The sequence shown here is derived from an EMBL/GenBank/DDBJ whole genome shotgun (WGS) entry which is preliminary data.</text>
</comment>
<feature type="signal peptide" evidence="1">
    <location>
        <begin position="1"/>
        <end position="24"/>
    </location>
</feature>
<name>A0A2N3G625_9ACTN</name>
<evidence type="ECO:0000256" key="1">
    <source>
        <dbReference type="SAM" id="SignalP"/>
    </source>
</evidence>
<dbReference type="AlphaFoldDB" id="A0A2N3G625"/>
<evidence type="ECO:0000313" key="3">
    <source>
        <dbReference type="Proteomes" id="UP000233654"/>
    </source>
</evidence>
<dbReference type="Proteomes" id="UP000233654">
    <property type="component" value="Unassembled WGS sequence"/>
</dbReference>
<dbReference type="EMBL" id="PHEX01000034">
    <property type="protein sequence ID" value="PKQ28072.1"/>
    <property type="molecule type" value="Genomic_DNA"/>
</dbReference>
<reference evidence="2 3" key="1">
    <citation type="journal article" date="2017" name="ISME J.">
        <title>Potential for microbial H2 and metal transformations associated with novel bacteria and archaea in deep terrestrial subsurface sediments.</title>
        <authorList>
            <person name="Hernsdorf A.W."/>
            <person name="Amano Y."/>
            <person name="Miyakawa K."/>
            <person name="Ise K."/>
            <person name="Suzuki Y."/>
            <person name="Anantharaman K."/>
            <person name="Probst A."/>
            <person name="Burstein D."/>
            <person name="Thomas B.C."/>
            <person name="Banfield J.F."/>
        </authorList>
    </citation>
    <scope>NUCLEOTIDE SEQUENCE [LARGE SCALE GENOMIC DNA]</scope>
    <source>
        <strain evidence="2">HGW-Actinobacteria-3</strain>
    </source>
</reference>
<dbReference type="PROSITE" id="PS51257">
    <property type="entry name" value="PROKAR_LIPOPROTEIN"/>
    <property type="match status" value="1"/>
</dbReference>
<organism evidence="2 3">
    <name type="scientific">Candidatus Anoxymicrobium japonicum</name>
    <dbReference type="NCBI Taxonomy" id="2013648"/>
    <lineage>
        <taxon>Bacteria</taxon>
        <taxon>Bacillati</taxon>
        <taxon>Actinomycetota</taxon>
        <taxon>Candidatus Geothermincolia</taxon>
        <taxon>Candidatus Geothermincolales</taxon>
        <taxon>Candidatus Anoxymicrobiaceae</taxon>
        <taxon>Candidatus Anoxymicrobium</taxon>
    </lineage>
</organism>
<gene>
    <name evidence="2" type="ORF">CVT63_04735</name>
</gene>
<sequence length="141" mass="15450">MLMKKAIALALVLPVILSLAVALAGCGYSEEEVKRNLSNELQQLEAALDCLLDSITCSSYPMLEIFWDTFELQYKQTMNVARKVKSVELAGVESSHEDLKKAVGNALSDQSLQQNLDLIPSVGAKLQISLRELNKTGTPIK</sequence>
<evidence type="ECO:0000313" key="2">
    <source>
        <dbReference type="EMBL" id="PKQ28072.1"/>
    </source>
</evidence>